<evidence type="ECO:0000313" key="9">
    <source>
        <dbReference type="EMBL" id="KAK5949010.1"/>
    </source>
</evidence>
<dbReference type="InterPro" id="IPR029753">
    <property type="entry name" value="D-isomer_DH_CS"/>
</dbReference>
<gene>
    <name evidence="9" type="ORF">OHC33_009931</name>
</gene>
<feature type="domain" description="D-isomer specific 2-hydroxyacid dehydrogenase NAD-binding" evidence="8">
    <location>
        <begin position="159"/>
        <end position="348"/>
    </location>
</feature>
<dbReference type="InterPro" id="IPR050857">
    <property type="entry name" value="D-2-hydroxyacid_DH"/>
</dbReference>
<dbReference type="InterPro" id="IPR029752">
    <property type="entry name" value="D-isomer_DH_CS1"/>
</dbReference>
<keyword evidence="10" id="KW-1185">Reference proteome</keyword>
<dbReference type="GO" id="GO:0016616">
    <property type="term" value="F:oxidoreductase activity, acting on the CH-OH group of donors, NAD or NADP as acceptor"/>
    <property type="evidence" value="ECO:0007669"/>
    <property type="project" value="InterPro"/>
</dbReference>
<dbReference type="PANTHER" id="PTHR42789">
    <property type="entry name" value="D-ISOMER SPECIFIC 2-HYDROXYACID DEHYDROGENASE FAMILY PROTEIN (AFU_ORTHOLOGUE AFUA_6G10090)"/>
    <property type="match status" value="1"/>
</dbReference>
<dbReference type="GO" id="GO:0008652">
    <property type="term" value="P:amino acid biosynthetic process"/>
    <property type="evidence" value="ECO:0007669"/>
    <property type="project" value="UniProtKB-KW"/>
</dbReference>
<dbReference type="PROSITE" id="PS00671">
    <property type="entry name" value="D_2_HYDROXYACID_DH_3"/>
    <property type="match status" value="1"/>
</dbReference>
<evidence type="ECO:0000256" key="2">
    <source>
        <dbReference type="ARBA" id="ARBA00022605"/>
    </source>
</evidence>
<evidence type="ECO:0000256" key="4">
    <source>
        <dbReference type="ARBA" id="ARBA00023027"/>
    </source>
</evidence>
<keyword evidence="2" id="KW-0028">Amino-acid biosynthesis</keyword>
<comment type="similarity">
    <text evidence="1 5">Belongs to the D-isomer specific 2-hydroxyacid dehydrogenase family.</text>
</comment>
<name>A0AAN8I3V4_9EURO</name>
<dbReference type="InterPro" id="IPR006139">
    <property type="entry name" value="D-isomer_2_OHA_DH_cat_dom"/>
</dbReference>
<feature type="domain" description="D-isomer specific 2-hydroxyacid dehydrogenase catalytic" evidence="7">
    <location>
        <begin position="79"/>
        <end position="379"/>
    </location>
</feature>
<dbReference type="Gene3D" id="3.40.50.720">
    <property type="entry name" value="NAD(P)-binding Rossmann-like Domain"/>
    <property type="match status" value="2"/>
</dbReference>
<dbReference type="PANTHER" id="PTHR42789:SF1">
    <property type="entry name" value="D-ISOMER SPECIFIC 2-HYDROXYACID DEHYDROGENASE FAMILY PROTEIN (AFU_ORTHOLOGUE AFUA_6G10090)"/>
    <property type="match status" value="1"/>
</dbReference>
<dbReference type="Pfam" id="PF00389">
    <property type="entry name" value="2-Hacid_dh"/>
    <property type="match status" value="1"/>
</dbReference>
<keyword evidence="4" id="KW-0520">NAD</keyword>
<organism evidence="9 10">
    <name type="scientific">Knufia fluminis</name>
    <dbReference type="NCBI Taxonomy" id="191047"/>
    <lineage>
        <taxon>Eukaryota</taxon>
        <taxon>Fungi</taxon>
        <taxon>Dikarya</taxon>
        <taxon>Ascomycota</taxon>
        <taxon>Pezizomycotina</taxon>
        <taxon>Eurotiomycetes</taxon>
        <taxon>Chaetothyriomycetidae</taxon>
        <taxon>Chaetothyriales</taxon>
        <taxon>Trichomeriaceae</taxon>
        <taxon>Knufia</taxon>
    </lineage>
</organism>
<dbReference type="InterPro" id="IPR036291">
    <property type="entry name" value="NAD(P)-bd_dom_sf"/>
</dbReference>
<dbReference type="InterPro" id="IPR006140">
    <property type="entry name" value="D-isomer_DH_NAD-bd"/>
</dbReference>
<reference evidence="9 10" key="1">
    <citation type="submission" date="2022-12" db="EMBL/GenBank/DDBJ databases">
        <title>Genomic features and morphological characterization of a novel Knufia sp. strain isolated from spacecraft assembly facility.</title>
        <authorList>
            <person name="Teixeira M."/>
            <person name="Chander A.M."/>
            <person name="Stajich J.E."/>
            <person name="Venkateswaran K."/>
        </authorList>
    </citation>
    <scope>NUCLEOTIDE SEQUENCE [LARGE SCALE GENOMIC DNA]</scope>
    <source>
        <strain evidence="9 10">FJI-L2-BK-P2</strain>
    </source>
</reference>
<comment type="caution">
    <text evidence="9">The sequence shown here is derived from an EMBL/GenBank/DDBJ whole genome shotgun (WGS) entry which is preliminary data.</text>
</comment>
<dbReference type="EMBL" id="JAKLMC020000040">
    <property type="protein sequence ID" value="KAK5949010.1"/>
    <property type="molecule type" value="Genomic_DNA"/>
</dbReference>
<evidence type="ECO:0000256" key="3">
    <source>
        <dbReference type="ARBA" id="ARBA00023002"/>
    </source>
</evidence>
<evidence type="ECO:0000256" key="6">
    <source>
        <dbReference type="SAM" id="MobiDB-lite"/>
    </source>
</evidence>
<dbReference type="GO" id="GO:0051287">
    <property type="term" value="F:NAD binding"/>
    <property type="evidence" value="ECO:0007669"/>
    <property type="project" value="InterPro"/>
</dbReference>
<sequence length="383" mass="41757">MSSPSPDNIQIAILDDYTSPPLPNPLSDKHFSTLLSAYNNDQLSSPSTTPSPSPWKHQLQGYTHHPQTLNTRTPDGLNAAISRLHPYQIIATMRERTPLPADLIKALPNLKLLLTTGMRNAAIDLGAAAECGVIVCGTRPAQTSGARTKFDSTNEQTWALILGVCKGLAADDARVKSGRDDGWQGGVNIGLAGKTLGVLGLGRLGVQCAITGKLGFGMDVLAWSENLTQERADEVAVERGLERGAFRVARDKESFLREADVVSVHYVLGERSRGIIGARELGWMKRDAVLVNTSRGPLVDEGALVEALRGGGIRGVGLDVFDVEPLPGDSVWRDRDWGRKVVLSPHMGYVEEETLENWYRQQAENVERYLKGEELTNVMTEQK</sequence>
<accession>A0AAN8I3V4</accession>
<protein>
    <submittedName>
        <fullName evidence="9">Uncharacterized protein</fullName>
    </submittedName>
</protein>
<evidence type="ECO:0000259" key="7">
    <source>
        <dbReference type="Pfam" id="PF00389"/>
    </source>
</evidence>
<evidence type="ECO:0000313" key="10">
    <source>
        <dbReference type="Proteomes" id="UP001316803"/>
    </source>
</evidence>
<dbReference type="PROSITE" id="PS00065">
    <property type="entry name" value="D_2_HYDROXYACID_DH_1"/>
    <property type="match status" value="1"/>
</dbReference>
<dbReference type="Pfam" id="PF02826">
    <property type="entry name" value="2-Hacid_dh_C"/>
    <property type="match status" value="1"/>
</dbReference>
<dbReference type="SUPFAM" id="SSF51735">
    <property type="entry name" value="NAD(P)-binding Rossmann-fold domains"/>
    <property type="match status" value="1"/>
</dbReference>
<dbReference type="Proteomes" id="UP001316803">
    <property type="component" value="Unassembled WGS sequence"/>
</dbReference>
<feature type="region of interest" description="Disordered" evidence="6">
    <location>
        <begin position="41"/>
        <end position="60"/>
    </location>
</feature>
<evidence type="ECO:0000259" key="8">
    <source>
        <dbReference type="Pfam" id="PF02826"/>
    </source>
</evidence>
<keyword evidence="3 5" id="KW-0560">Oxidoreductase</keyword>
<evidence type="ECO:0000256" key="1">
    <source>
        <dbReference type="ARBA" id="ARBA00005854"/>
    </source>
</evidence>
<evidence type="ECO:0000256" key="5">
    <source>
        <dbReference type="RuleBase" id="RU003719"/>
    </source>
</evidence>
<dbReference type="SUPFAM" id="SSF52283">
    <property type="entry name" value="Formate/glycerate dehydrogenase catalytic domain-like"/>
    <property type="match status" value="1"/>
</dbReference>
<dbReference type="CDD" id="cd12169">
    <property type="entry name" value="PGDH_like_1"/>
    <property type="match status" value="1"/>
</dbReference>
<dbReference type="AlphaFoldDB" id="A0AAN8I3V4"/>
<proteinExistence type="inferred from homology"/>